<evidence type="ECO:0000256" key="2">
    <source>
        <dbReference type="ARBA" id="ARBA00005887"/>
    </source>
</evidence>
<keyword evidence="12" id="KW-1185">Reference proteome</keyword>
<dbReference type="PANTHER" id="PTHR11730:SF89">
    <property type="entry name" value="AMMONIUM TRANSPORTER SLL0108-RELATED"/>
    <property type="match status" value="1"/>
</dbReference>
<dbReference type="RefSeq" id="WP_215616508.1">
    <property type="nucleotide sequence ID" value="NZ_JADOER010000001.1"/>
</dbReference>
<protein>
    <recommendedName>
        <fullName evidence="8">Ammonium transporter</fullName>
    </recommendedName>
</protein>
<dbReference type="Pfam" id="PF00909">
    <property type="entry name" value="Ammonium_transp"/>
    <property type="match status" value="1"/>
</dbReference>
<evidence type="ECO:0000256" key="8">
    <source>
        <dbReference type="RuleBase" id="RU362002"/>
    </source>
</evidence>
<organism evidence="11 12">
    <name type="scientific">Leptothoe kymatousa TAU-MAC 1615</name>
    <dbReference type="NCBI Taxonomy" id="2364775"/>
    <lineage>
        <taxon>Bacteria</taxon>
        <taxon>Bacillati</taxon>
        <taxon>Cyanobacteriota</taxon>
        <taxon>Cyanophyceae</taxon>
        <taxon>Nodosilineales</taxon>
        <taxon>Cymatolegaceae</taxon>
        <taxon>Leptothoe</taxon>
        <taxon>Leptothoe kymatousa</taxon>
    </lineage>
</organism>
<sequence length="439" mass="46142">MQLSKKYSSLGLVSAAFVIWLSLSLSASAQSLSAADVQATLDNVWVTVAAVLVIFMNAGFAMVEAGFCRRKNSINILAKNLIVFALASLAFWATGFALMFGAGNTWIGNSGWFLTDTVDNYMLGDINLTLPTFFLFQTAFAGTAATIVSGTVAERIRFRAFLIFSVVMTGLVYPITGHWIWGGGWLGNLGFIDFAGSTVVHSVGGWAALMGAILLGPRLNRYQGVGTLNPMPGHSLSLATLGCLILWIGWFGFNAGSTLAADITVPYIAVTTNLAAAAGLLSSLVVARIRFGTPDLSFGINGVLGGLVAITASCNAVSYVNAILIGAIAGVLVVFSVNLFDQLQVDDPVGALSVHLVCGIWGTLAVGILSQQASFIQFTIQLCGLIAIAVATLLVSGLVWWGLKQFGGIRVSAQEEEAGLDLSEHANVAYLGFLNTPPR</sequence>
<evidence type="ECO:0000256" key="9">
    <source>
        <dbReference type="SAM" id="SignalP"/>
    </source>
</evidence>
<feature type="transmembrane region" description="Helical" evidence="8">
    <location>
        <begin position="319"/>
        <end position="340"/>
    </location>
</feature>
<gene>
    <name evidence="11" type="ORF">IXB28_00090</name>
</gene>
<evidence type="ECO:0000259" key="10">
    <source>
        <dbReference type="Pfam" id="PF00909"/>
    </source>
</evidence>
<feature type="signal peptide" evidence="9">
    <location>
        <begin position="1"/>
        <end position="29"/>
    </location>
</feature>
<accession>A0ABS5XYX4</accession>
<keyword evidence="5 8" id="KW-1133">Transmembrane helix</keyword>
<feature type="transmembrane region" description="Helical" evidence="8">
    <location>
        <begin position="352"/>
        <end position="369"/>
    </location>
</feature>
<evidence type="ECO:0000313" key="12">
    <source>
        <dbReference type="Proteomes" id="UP001196661"/>
    </source>
</evidence>
<feature type="transmembrane region" description="Helical" evidence="8">
    <location>
        <begin position="375"/>
        <end position="403"/>
    </location>
</feature>
<dbReference type="InterPro" id="IPR029020">
    <property type="entry name" value="Ammonium/urea_transptr"/>
</dbReference>
<feature type="transmembrane region" description="Helical" evidence="8">
    <location>
        <begin position="128"/>
        <end position="148"/>
    </location>
</feature>
<feature type="transmembrane region" description="Helical" evidence="8">
    <location>
        <begin position="296"/>
        <end position="313"/>
    </location>
</feature>
<dbReference type="InterPro" id="IPR018047">
    <property type="entry name" value="Ammonium_transpt_CS"/>
</dbReference>
<dbReference type="PANTHER" id="PTHR11730">
    <property type="entry name" value="AMMONIUM TRANSPORTER"/>
    <property type="match status" value="1"/>
</dbReference>
<evidence type="ECO:0000313" key="11">
    <source>
        <dbReference type="EMBL" id="MBT9310591.1"/>
    </source>
</evidence>
<feature type="transmembrane region" description="Helical" evidence="8">
    <location>
        <begin position="265"/>
        <end position="289"/>
    </location>
</feature>
<keyword evidence="3 8" id="KW-0813">Transport</keyword>
<feature type="transmembrane region" description="Helical" evidence="8">
    <location>
        <begin position="44"/>
        <end position="68"/>
    </location>
</feature>
<name>A0ABS5XYX4_9CYAN</name>
<dbReference type="InterPro" id="IPR001905">
    <property type="entry name" value="Ammonium_transpt"/>
</dbReference>
<keyword evidence="6 8" id="KW-0472">Membrane</keyword>
<evidence type="ECO:0000256" key="7">
    <source>
        <dbReference type="ARBA" id="ARBA00023177"/>
    </source>
</evidence>
<keyword evidence="7 8" id="KW-0924">Ammonia transport</keyword>
<dbReference type="PROSITE" id="PS01219">
    <property type="entry name" value="AMMONIUM_TRANSP"/>
    <property type="match status" value="1"/>
</dbReference>
<evidence type="ECO:0000256" key="1">
    <source>
        <dbReference type="ARBA" id="ARBA00004141"/>
    </source>
</evidence>
<feature type="transmembrane region" description="Helical" evidence="8">
    <location>
        <begin position="236"/>
        <end position="253"/>
    </location>
</feature>
<feature type="transmembrane region" description="Helical" evidence="8">
    <location>
        <begin position="160"/>
        <end position="182"/>
    </location>
</feature>
<keyword evidence="4 8" id="KW-0812">Transmembrane</keyword>
<reference evidence="11 12" key="1">
    <citation type="journal article" date="2021" name="Mar. Drugs">
        <title>Genome Reduction and Secondary Metabolism of the Marine Sponge-Associated Cyanobacterium Leptothoe.</title>
        <authorList>
            <person name="Konstantinou D."/>
            <person name="Popin R.V."/>
            <person name="Fewer D.P."/>
            <person name="Sivonen K."/>
            <person name="Gkelis S."/>
        </authorList>
    </citation>
    <scope>NUCLEOTIDE SEQUENCE [LARGE SCALE GENOMIC DNA]</scope>
    <source>
        <strain evidence="11 12">TAU-MAC 1615</strain>
    </source>
</reference>
<dbReference type="InterPro" id="IPR024041">
    <property type="entry name" value="NH4_transpt_AmtB-like_dom"/>
</dbReference>
<feature type="transmembrane region" description="Helical" evidence="8">
    <location>
        <begin position="194"/>
        <end position="215"/>
    </location>
</feature>
<comment type="caution">
    <text evidence="11">The sequence shown here is derived from an EMBL/GenBank/DDBJ whole genome shotgun (WGS) entry which is preliminary data.</text>
</comment>
<dbReference type="EMBL" id="JADOER010000001">
    <property type="protein sequence ID" value="MBT9310591.1"/>
    <property type="molecule type" value="Genomic_DNA"/>
</dbReference>
<evidence type="ECO:0000256" key="6">
    <source>
        <dbReference type="ARBA" id="ARBA00023136"/>
    </source>
</evidence>
<evidence type="ECO:0000256" key="4">
    <source>
        <dbReference type="ARBA" id="ARBA00022692"/>
    </source>
</evidence>
<comment type="subcellular location">
    <subcellularLocation>
        <location evidence="8">Cell membrane</location>
        <topology evidence="8">Multi-pass membrane protein</topology>
    </subcellularLocation>
    <subcellularLocation>
        <location evidence="1">Membrane</location>
        <topology evidence="1">Multi-pass membrane protein</topology>
    </subcellularLocation>
</comment>
<evidence type="ECO:0000256" key="5">
    <source>
        <dbReference type="ARBA" id="ARBA00022989"/>
    </source>
</evidence>
<proteinExistence type="inferred from homology"/>
<dbReference type="SUPFAM" id="SSF111352">
    <property type="entry name" value="Ammonium transporter"/>
    <property type="match status" value="1"/>
</dbReference>
<dbReference type="Gene3D" id="1.10.3430.10">
    <property type="entry name" value="Ammonium transporter AmtB like domains"/>
    <property type="match status" value="1"/>
</dbReference>
<keyword evidence="9" id="KW-0732">Signal</keyword>
<feature type="chain" id="PRO_5046347308" description="Ammonium transporter" evidence="9">
    <location>
        <begin position="30"/>
        <end position="439"/>
    </location>
</feature>
<feature type="transmembrane region" description="Helical" evidence="8">
    <location>
        <begin position="80"/>
        <end position="108"/>
    </location>
</feature>
<dbReference type="NCBIfam" id="TIGR00836">
    <property type="entry name" value="amt"/>
    <property type="match status" value="1"/>
</dbReference>
<dbReference type="Proteomes" id="UP001196661">
    <property type="component" value="Unassembled WGS sequence"/>
</dbReference>
<comment type="similarity">
    <text evidence="2 8">Belongs to the ammonia transporter channel (TC 1.A.11.2) family.</text>
</comment>
<feature type="domain" description="Ammonium transporter AmtB-like" evidence="10">
    <location>
        <begin position="44"/>
        <end position="430"/>
    </location>
</feature>
<evidence type="ECO:0000256" key="3">
    <source>
        <dbReference type="ARBA" id="ARBA00022448"/>
    </source>
</evidence>